<feature type="region of interest" description="Disordered" evidence="1">
    <location>
        <begin position="33"/>
        <end position="69"/>
    </location>
</feature>
<keyword evidence="2" id="KW-0032">Aminotransferase</keyword>
<name>A0A930HNT5_9BACT</name>
<reference evidence="2" key="1">
    <citation type="submission" date="2020-04" db="EMBL/GenBank/DDBJ databases">
        <title>Deep metagenomics examines the oral microbiome during advanced dental caries in children, revealing novel taxa and co-occurrences with host molecules.</title>
        <authorList>
            <person name="Baker J.L."/>
            <person name="Morton J.T."/>
            <person name="Dinis M."/>
            <person name="Alvarez R."/>
            <person name="Tran N.C."/>
            <person name="Knight R."/>
            <person name="Edlund A."/>
        </authorList>
    </citation>
    <scope>NUCLEOTIDE SEQUENCE</scope>
    <source>
        <strain evidence="2">JCVI_44_bin.5</strain>
    </source>
</reference>
<comment type="caution">
    <text evidence="2">The sequence shown here is derived from an EMBL/GenBank/DDBJ whole genome shotgun (WGS) entry which is preliminary data.</text>
</comment>
<evidence type="ECO:0000313" key="3">
    <source>
        <dbReference type="Proteomes" id="UP000771736"/>
    </source>
</evidence>
<accession>A0A930HNT5</accession>
<sequence length="69" mass="7461">MKASVKAQKETYLQPVCTIIKMQTESHMMVISAGTTNPKEGGDPTGGNGNTPNPFGASPSKFQWFDEEN</sequence>
<dbReference type="Proteomes" id="UP000771736">
    <property type="component" value="Unassembled WGS sequence"/>
</dbReference>
<dbReference type="GO" id="GO:0008483">
    <property type="term" value="F:transaminase activity"/>
    <property type="evidence" value="ECO:0007669"/>
    <property type="project" value="UniProtKB-KW"/>
</dbReference>
<dbReference type="EMBL" id="JABZSJ010000089">
    <property type="protein sequence ID" value="MBF1385262.1"/>
    <property type="molecule type" value="Genomic_DNA"/>
</dbReference>
<proteinExistence type="predicted"/>
<evidence type="ECO:0000313" key="2">
    <source>
        <dbReference type="EMBL" id="MBF1385262.1"/>
    </source>
</evidence>
<keyword evidence="2" id="KW-0808">Transferase</keyword>
<dbReference type="AlphaFoldDB" id="A0A930HNT5"/>
<organism evidence="2 3">
    <name type="scientific">Prevotella aurantiaca</name>
    <dbReference type="NCBI Taxonomy" id="596085"/>
    <lineage>
        <taxon>Bacteria</taxon>
        <taxon>Pseudomonadati</taxon>
        <taxon>Bacteroidota</taxon>
        <taxon>Bacteroidia</taxon>
        <taxon>Bacteroidales</taxon>
        <taxon>Prevotellaceae</taxon>
        <taxon>Prevotella</taxon>
    </lineage>
</organism>
<evidence type="ECO:0000256" key="1">
    <source>
        <dbReference type="SAM" id="MobiDB-lite"/>
    </source>
</evidence>
<gene>
    <name evidence="2" type="ORF">HXN26_10565</name>
</gene>
<protein>
    <submittedName>
        <fullName evidence="2">Aminotransferase</fullName>
    </submittedName>
</protein>
<dbReference type="RefSeq" id="WP_024999810.1">
    <property type="nucleotide sequence ID" value="NZ_JABZSJ010000089.1"/>
</dbReference>